<dbReference type="SUPFAM" id="SSF51905">
    <property type="entry name" value="FAD/NAD(P)-binding domain"/>
    <property type="match status" value="1"/>
</dbReference>
<evidence type="ECO:0000256" key="5">
    <source>
        <dbReference type="ARBA" id="ARBA00022490"/>
    </source>
</evidence>
<keyword evidence="8 16" id="KW-0560">Oxidoreductase</keyword>
<feature type="domain" description="Pyridine nucleotide-disulphide oxidoreductase dimerisation" evidence="17">
    <location>
        <begin position="333"/>
        <end position="442"/>
    </location>
</feature>
<sequence>MVVIGAGPGGYETAIKAAQCGKKTCIIEGAGFGGTCLNVGCIPTKALIQTADVYHKVKDAARFAVTGVEADKIAVDMAALQARKKAVVKTLVNGVKGLLRGNKVTVVEGMASFADTHTLSVDGRSITGANIIIATGSSVFMPPFIALEGENHLLTSTEALDLDQVPASVTVIGGGVIGVEFAYLLNRLGSKVTVLELMDHILPMVDIEVSRLAEKRMTKDGILFRLGAKVSRVKDDTVYYEFGGQNCQVKSDMVLMAVGRVPNTQGLNAKGIGIEFDRKAIRTDAHMRTNIPHIYAIGDVNGKVMLAHTASHEGMVAVADICGQGEEMRYDRIPSCVYLEPEIACIGLTEAQAREKYGDGLKIGRFNMAANGKSLIAGDTDGLFKVIVAADTGEILGAHLYGQHVTDMIGEISAAMAAEGTAEELIHAIHPHPTVNEALGEAFMAAWNGRAINSL</sequence>
<evidence type="ECO:0000313" key="20">
    <source>
        <dbReference type="Proteomes" id="UP000095746"/>
    </source>
</evidence>
<dbReference type="PROSITE" id="PS00076">
    <property type="entry name" value="PYRIDINE_REDOX_1"/>
    <property type="match status" value="1"/>
</dbReference>
<proteinExistence type="inferred from homology"/>
<dbReference type="Pfam" id="PF07992">
    <property type="entry name" value="Pyr_redox_2"/>
    <property type="match status" value="1"/>
</dbReference>
<keyword evidence="9 14" id="KW-0520">NAD</keyword>
<organism evidence="19 20">
    <name type="scientific">Flavonifractor plautii</name>
    <name type="common">Fusobacterium plautii</name>
    <dbReference type="NCBI Taxonomy" id="292800"/>
    <lineage>
        <taxon>Bacteria</taxon>
        <taxon>Bacillati</taxon>
        <taxon>Bacillota</taxon>
        <taxon>Clostridia</taxon>
        <taxon>Eubacteriales</taxon>
        <taxon>Oscillospiraceae</taxon>
        <taxon>Flavonifractor</taxon>
    </lineage>
</organism>
<feature type="binding site" evidence="14">
    <location>
        <begin position="135"/>
        <end position="137"/>
    </location>
    <ligand>
        <name>FAD</name>
        <dbReference type="ChEBI" id="CHEBI:57692"/>
    </ligand>
</feature>
<dbReference type="FunFam" id="3.30.390.30:FF:000001">
    <property type="entry name" value="Dihydrolipoyl dehydrogenase"/>
    <property type="match status" value="1"/>
</dbReference>
<reference evidence="19 20" key="1">
    <citation type="submission" date="2015-09" db="EMBL/GenBank/DDBJ databases">
        <authorList>
            <consortium name="Pathogen Informatics"/>
        </authorList>
    </citation>
    <scope>NUCLEOTIDE SEQUENCE [LARGE SCALE GENOMIC DNA]</scope>
    <source>
        <strain evidence="19 20">2789STDY5608854</strain>
    </source>
</reference>
<dbReference type="GO" id="GO:0005737">
    <property type="term" value="C:cytoplasm"/>
    <property type="evidence" value="ECO:0007669"/>
    <property type="project" value="UniProtKB-SubCell"/>
</dbReference>
<keyword evidence="11 16" id="KW-0676">Redox-active center</keyword>
<dbReference type="NCBIfam" id="TIGR01350">
    <property type="entry name" value="lipoamide_DH"/>
    <property type="match status" value="1"/>
</dbReference>
<accession>A0A174TES6</accession>
<keyword evidence="14" id="KW-0547">Nucleotide-binding</keyword>
<feature type="binding site" evidence="14">
    <location>
        <begin position="173"/>
        <end position="180"/>
    </location>
    <ligand>
        <name>NAD(+)</name>
        <dbReference type="ChEBI" id="CHEBI:57540"/>
    </ligand>
</feature>
<dbReference type="GO" id="GO:0050660">
    <property type="term" value="F:flavin adenine dinucleotide binding"/>
    <property type="evidence" value="ECO:0007669"/>
    <property type="project" value="InterPro"/>
</dbReference>
<feature type="disulfide bond" description="Redox-active" evidence="15">
    <location>
        <begin position="36"/>
        <end position="41"/>
    </location>
</feature>
<evidence type="ECO:0000256" key="11">
    <source>
        <dbReference type="ARBA" id="ARBA00023284"/>
    </source>
</evidence>
<feature type="binding site" evidence="14">
    <location>
        <position position="259"/>
    </location>
    <ligand>
        <name>NAD(+)</name>
        <dbReference type="ChEBI" id="CHEBI:57540"/>
    </ligand>
</feature>
<comment type="similarity">
    <text evidence="2 16">Belongs to the class-I pyridine nucleotide-disulfide oxidoreductase family.</text>
</comment>
<dbReference type="InterPro" id="IPR006258">
    <property type="entry name" value="Lipoamide_DH"/>
</dbReference>
<evidence type="ECO:0000256" key="14">
    <source>
        <dbReference type="PIRSR" id="PIRSR000350-3"/>
    </source>
</evidence>
<keyword evidence="5" id="KW-0963">Cytoplasm</keyword>
<dbReference type="InterPro" id="IPR023753">
    <property type="entry name" value="FAD/NAD-binding_dom"/>
</dbReference>
<feature type="active site" description="Proton acceptor" evidence="13">
    <location>
        <position position="432"/>
    </location>
</feature>
<feature type="domain" description="FAD/NAD(P)-binding" evidence="18">
    <location>
        <begin position="2"/>
        <end position="314"/>
    </location>
</feature>
<dbReference type="GO" id="GO:0006103">
    <property type="term" value="P:2-oxoglutarate metabolic process"/>
    <property type="evidence" value="ECO:0007669"/>
    <property type="project" value="TreeGrafter"/>
</dbReference>
<evidence type="ECO:0000259" key="18">
    <source>
        <dbReference type="Pfam" id="PF07992"/>
    </source>
</evidence>
<dbReference type="InterPro" id="IPR036188">
    <property type="entry name" value="FAD/NAD-bd_sf"/>
</dbReference>
<keyword evidence="7 14" id="KW-0274">FAD</keyword>
<gene>
    <name evidence="19" type="primary">pdhD_2</name>
    <name evidence="19" type="ORF">ERS852411_03955</name>
</gene>
<comment type="catalytic activity">
    <reaction evidence="12 16">
        <text>N(6)-[(R)-dihydrolipoyl]-L-lysyl-[protein] + NAD(+) = N(6)-[(R)-lipoyl]-L-lysyl-[protein] + NADH + H(+)</text>
        <dbReference type="Rhea" id="RHEA:15045"/>
        <dbReference type="Rhea" id="RHEA-COMP:10474"/>
        <dbReference type="Rhea" id="RHEA-COMP:10475"/>
        <dbReference type="ChEBI" id="CHEBI:15378"/>
        <dbReference type="ChEBI" id="CHEBI:57540"/>
        <dbReference type="ChEBI" id="CHEBI:57945"/>
        <dbReference type="ChEBI" id="CHEBI:83099"/>
        <dbReference type="ChEBI" id="CHEBI:83100"/>
        <dbReference type="EC" id="1.8.1.4"/>
    </reaction>
</comment>
<dbReference type="EMBL" id="CYZT01000667">
    <property type="protein sequence ID" value="CUQ08614.1"/>
    <property type="molecule type" value="Genomic_DNA"/>
</dbReference>
<evidence type="ECO:0000256" key="4">
    <source>
        <dbReference type="ARBA" id="ARBA00016961"/>
    </source>
</evidence>
<evidence type="ECO:0000256" key="1">
    <source>
        <dbReference type="ARBA" id="ARBA00004496"/>
    </source>
</evidence>
<dbReference type="PRINTS" id="PR00411">
    <property type="entry name" value="PNDRDTASEI"/>
</dbReference>
<dbReference type="InterPro" id="IPR001100">
    <property type="entry name" value="Pyr_nuc-diS_OxRdtase"/>
</dbReference>
<evidence type="ECO:0000256" key="8">
    <source>
        <dbReference type="ARBA" id="ARBA00023002"/>
    </source>
</evidence>
<evidence type="ECO:0000256" key="15">
    <source>
        <dbReference type="PIRSR" id="PIRSR000350-4"/>
    </source>
</evidence>
<evidence type="ECO:0000256" key="2">
    <source>
        <dbReference type="ARBA" id="ARBA00007532"/>
    </source>
</evidence>
<dbReference type="Gene3D" id="3.50.50.60">
    <property type="entry name" value="FAD/NAD(P)-binding domain"/>
    <property type="match status" value="2"/>
</dbReference>
<dbReference type="Gene3D" id="3.30.390.30">
    <property type="match status" value="1"/>
</dbReference>
<dbReference type="GO" id="GO:0004148">
    <property type="term" value="F:dihydrolipoyl dehydrogenase (NADH) activity"/>
    <property type="evidence" value="ECO:0007669"/>
    <property type="project" value="UniProtKB-EC"/>
</dbReference>
<evidence type="ECO:0000256" key="7">
    <source>
        <dbReference type="ARBA" id="ARBA00022827"/>
    </source>
</evidence>
<evidence type="ECO:0000256" key="16">
    <source>
        <dbReference type="RuleBase" id="RU003692"/>
    </source>
</evidence>
<comment type="cofactor">
    <cofactor evidence="14 16">
        <name>FAD</name>
        <dbReference type="ChEBI" id="CHEBI:57692"/>
    </cofactor>
    <text evidence="14 16">Binds 1 FAD per subunit.</text>
</comment>
<evidence type="ECO:0000256" key="6">
    <source>
        <dbReference type="ARBA" id="ARBA00022630"/>
    </source>
</evidence>
<dbReference type="InterPro" id="IPR050151">
    <property type="entry name" value="Class-I_Pyr_Nuc-Dis_Oxidored"/>
</dbReference>
<name>A0A174TES6_FLAPL</name>
<feature type="binding site" evidence="14">
    <location>
        <begin position="305"/>
        <end position="308"/>
    </location>
    <ligand>
        <name>FAD</name>
        <dbReference type="ChEBI" id="CHEBI:57692"/>
    </ligand>
</feature>
<evidence type="ECO:0000313" key="19">
    <source>
        <dbReference type="EMBL" id="CUQ08614.1"/>
    </source>
</evidence>
<keyword evidence="10" id="KW-1015">Disulfide bond</keyword>
<dbReference type="SUPFAM" id="SSF55424">
    <property type="entry name" value="FAD/NAD-linked reductases, dimerisation (C-terminal) domain"/>
    <property type="match status" value="1"/>
</dbReference>
<dbReference type="PANTHER" id="PTHR22912:SF217">
    <property type="entry name" value="DIHYDROLIPOYL DEHYDROGENASE"/>
    <property type="match status" value="1"/>
</dbReference>
<dbReference type="AlphaFoldDB" id="A0A174TES6"/>
<comment type="subcellular location">
    <subcellularLocation>
        <location evidence="1">Cytoplasm</location>
    </subcellularLocation>
</comment>
<feature type="binding site" evidence="14">
    <location>
        <position position="196"/>
    </location>
    <ligand>
        <name>NAD(+)</name>
        <dbReference type="ChEBI" id="CHEBI:57540"/>
    </ligand>
</feature>
<evidence type="ECO:0000259" key="17">
    <source>
        <dbReference type="Pfam" id="PF02852"/>
    </source>
</evidence>
<evidence type="ECO:0000256" key="10">
    <source>
        <dbReference type="ARBA" id="ARBA00023157"/>
    </source>
</evidence>
<dbReference type="PANTHER" id="PTHR22912">
    <property type="entry name" value="DISULFIDE OXIDOREDUCTASE"/>
    <property type="match status" value="1"/>
</dbReference>
<comment type="miscellaneous">
    <text evidence="16">The active site is a redox-active disulfide bond.</text>
</comment>
<dbReference type="InterPro" id="IPR012999">
    <property type="entry name" value="Pyr_OxRdtase_I_AS"/>
</dbReference>
<feature type="binding site" evidence="14">
    <location>
        <position position="45"/>
    </location>
    <ligand>
        <name>FAD</name>
        <dbReference type="ChEBI" id="CHEBI:57692"/>
    </ligand>
</feature>
<dbReference type="EC" id="1.8.1.4" evidence="3 16"/>
<dbReference type="Proteomes" id="UP000095746">
    <property type="component" value="Unassembled WGS sequence"/>
</dbReference>
<evidence type="ECO:0000256" key="12">
    <source>
        <dbReference type="ARBA" id="ARBA00049187"/>
    </source>
</evidence>
<evidence type="ECO:0000256" key="13">
    <source>
        <dbReference type="PIRSR" id="PIRSR000350-2"/>
    </source>
</evidence>
<dbReference type="InterPro" id="IPR004099">
    <property type="entry name" value="Pyr_nucl-diS_OxRdtase_dimer"/>
</dbReference>
<protein>
    <recommendedName>
        <fullName evidence="4 16">Dihydrolipoyl dehydrogenase</fullName>
        <ecNumber evidence="3 16">1.8.1.4</ecNumber>
    </recommendedName>
</protein>
<evidence type="ECO:0000256" key="3">
    <source>
        <dbReference type="ARBA" id="ARBA00012608"/>
    </source>
</evidence>
<dbReference type="InterPro" id="IPR016156">
    <property type="entry name" value="FAD/NAD-linked_Rdtase_dimer_sf"/>
</dbReference>
<dbReference type="PIRSF" id="PIRSF000350">
    <property type="entry name" value="Mercury_reductase_MerA"/>
    <property type="match status" value="1"/>
</dbReference>
<dbReference type="PRINTS" id="PR00368">
    <property type="entry name" value="FADPNR"/>
</dbReference>
<keyword evidence="6 16" id="KW-0285">Flavoprotein</keyword>
<feature type="binding site" evidence="14">
    <location>
        <position position="299"/>
    </location>
    <ligand>
        <name>FAD</name>
        <dbReference type="ChEBI" id="CHEBI:57692"/>
    </ligand>
</feature>
<dbReference type="Pfam" id="PF02852">
    <property type="entry name" value="Pyr_redox_dim"/>
    <property type="match status" value="1"/>
</dbReference>
<evidence type="ECO:0000256" key="9">
    <source>
        <dbReference type="ARBA" id="ARBA00023027"/>
    </source>
</evidence>